<feature type="transmembrane region" description="Helical" evidence="1">
    <location>
        <begin position="44"/>
        <end position="63"/>
    </location>
</feature>
<feature type="transmembrane region" description="Helical" evidence="1">
    <location>
        <begin position="119"/>
        <end position="140"/>
    </location>
</feature>
<comment type="caution">
    <text evidence="3">The sequence shown here is derived from an EMBL/GenBank/DDBJ whole genome shotgun (WGS) entry which is preliminary data.</text>
</comment>
<keyword evidence="1" id="KW-1133">Transmembrane helix</keyword>
<protein>
    <submittedName>
        <fullName evidence="3">Diguanylate cyclase (GGDEF)-like protein</fullName>
    </submittedName>
</protein>
<dbReference type="InterPro" id="IPR043128">
    <property type="entry name" value="Rev_trsase/Diguanyl_cyclase"/>
</dbReference>
<accession>A0A4R6SA62</accession>
<feature type="transmembrane region" description="Helical" evidence="1">
    <location>
        <begin position="70"/>
        <end position="88"/>
    </location>
</feature>
<dbReference type="GO" id="GO:1902201">
    <property type="term" value="P:negative regulation of bacterial-type flagellum-dependent cell motility"/>
    <property type="evidence" value="ECO:0007669"/>
    <property type="project" value="TreeGrafter"/>
</dbReference>
<dbReference type="PROSITE" id="PS50887">
    <property type="entry name" value="GGDEF"/>
    <property type="match status" value="1"/>
</dbReference>
<keyword evidence="4" id="KW-1185">Reference proteome</keyword>
<gene>
    <name evidence="3" type="ORF">EDF62_0530</name>
</gene>
<feature type="transmembrane region" description="Helical" evidence="1">
    <location>
        <begin position="146"/>
        <end position="169"/>
    </location>
</feature>
<dbReference type="EMBL" id="SNYA01000001">
    <property type="protein sequence ID" value="TDP95836.1"/>
    <property type="molecule type" value="Genomic_DNA"/>
</dbReference>
<dbReference type="InterPro" id="IPR000160">
    <property type="entry name" value="GGDEF_dom"/>
</dbReference>
<dbReference type="SMART" id="SM00267">
    <property type="entry name" value="GGDEF"/>
    <property type="match status" value="1"/>
</dbReference>
<dbReference type="CDD" id="cd01949">
    <property type="entry name" value="GGDEF"/>
    <property type="match status" value="1"/>
</dbReference>
<dbReference type="Proteomes" id="UP000295601">
    <property type="component" value="Unassembled WGS sequence"/>
</dbReference>
<dbReference type="PANTHER" id="PTHR45138:SF24">
    <property type="entry name" value="DIGUANYLATE CYCLASE DGCC-RELATED"/>
    <property type="match status" value="1"/>
</dbReference>
<dbReference type="GO" id="GO:0043709">
    <property type="term" value="P:cell adhesion involved in single-species biofilm formation"/>
    <property type="evidence" value="ECO:0007669"/>
    <property type="project" value="TreeGrafter"/>
</dbReference>
<keyword evidence="1" id="KW-0812">Transmembrane</keyword>
<name>A0A4R6SA62_9MICO</name>
<dbReference type="Gene3D" id="3.30.70.270">
    <property type="match status" value="1"/>
</dbReference>
<feature type="transmembrane region" description="Helical" evidence="1">
    <location>
        <begin position="16"/>
        <end position="38"/>
    </location>
</feature>
<reference evidence="3 4" key="1">
    <citation type="submission" date="2019-03" db="EMBL/GenBank/DDBJ databases">
        <title>Genomic analyses of the natural microbiome of Caenorhabditis elegans.</title>
        <authorList>
            <person name="Samuel B."/>
        </authorList>
    </citation>
    <scope>NUCLEOTIDE SEQUENCE [LARGE SCALE GENOMIC DNA]</scope>
    <source>
        <strain evidence="3 4">JUb18</strain>
    </source>
</reference>
<evidence type="ECO:0000313" key="3">
    <source>
        <dbReference type="EMBL" id="TDP95836.1"/>
    </source>
</evidence>
<dbReference type="GO" id="GO:0005886">
    <property type="term" value="C:plasma membrane"/>
    <property type="evidence" value="ECO:0007669"/>
    <property type="project" value="TreeGrafter"/>
</dbReference>
<sequence>MSGVMQRLRVSQDAHSYYLVFAALLLSMTLVVDLLFHQGMDNRWFVWVLLFFCLSGALVTFVLGRRVPRWVGTTCVVVFLIAQAYFLGLDDDPASVIASVQQLPVVAFYLGWFVRPRLALALIGLCLVVFSAVMASNPLFATTGAIGTPVAVHGLLGLMFCFAAGMYLWRRQVRLASVDPLTGAYNRQGLLDRLEYQLSRRSLYRTPLSIVAVDFDRFKELNDTRGHAAGDLVLSRTVESWQHGIRAGDAVARLGGDEFVILLPRATAKSAQEIVDRLRLNREHPWSWGIAEAVPGETSAELLARADATLYARKRARRERQSSEDAQ</sequence>
<feature type="domain" description="GGDEF" evidence="2">
    <location>
        <begin position="206"/>
        <end position="326"/>
    </location>
</feature>
<dbReference type="SUPFAM" id="SSF55073">
    <property type="entry name" value="Nucleotide cyclase"/>
    <property type="match status" value="1"/>
</dbReference>
<evidence type="ECO:0000256" key="1">
    <source>
        <dbReference type="SAM" id="Phobius"/>
    </source>
</evidence>
<dbReference type="InterPro" id="IPR029787">
    <property type="entry name" value="Nucleotide_cyclase"/>
</dbReference>
<organism evidence="3 4">
    <name type="scientific">Leucobacter luti</name>
    <dbReference type="NCBI Taxonomy" id="340320"/>
    <lineage>
        <taxon>Bacteria</taxon>
        <taxon>Bacillati</taxon>
        <taxon>Actinomycetota</taxon>
        <taxon>Actinomycetes</taxon>
        <taxon>Micrococcales</taxon>
        <taxon>Microbacteriaceae</taxon>
        <taxon>Leucobacter</taxon>
    </lineage>
</organism>
<proteinExistence type="predicted"/>
<evidence type="ECO:0000313" key="4">
    <source>
        <dbReference type="Proteomes" id="UP000295601"/>
    </source>
</evidence>
<dbReference type="Pfam" id="PF00990">
    <property type="entry name" value="GGDEF"/>
    <property type="match status" value="1"/>
</dbReference>
<keyword evidence="1" id="KW-0472">Membrane</keyword>
<dbReference type="AlphaFoldDB" id="A0A4R6SA62"/>
<dbReference type="PANTHER" id="PTHR45138">
    <property type="entry name" value="REGULATORY COMPONENTS OF SENSORY TRANSDUCTION SYSTEM"/>
    <property type="match status" value="1"/>
</dbReference>
<dbReference type="NCBIfam" id="TIGR00254">
    <property type="entry name" value="GGDEF"/>
    <property type="match status" value="1"/>
</dbReference>
<feature type="transmembrane region" description="Helical" evidence="1">
    <location>
        <begin position="94"/>
        <end position="112"/>
    </location>
</feature>
<dbReference type="InterPro" id="IPR050469">
    <property type="entry name" value="Diguanylate_Cyclase"/>
</dbReference>
<dbReference type="GO" id="GO:0052621">
    <property type="term" value="F:diguanylate cyclase activity"/>
    <property type="evidence" value="ECO:0007669"/>
    <property type="project" value="TreeGrafter"/>
</dbReference>
<evidence type="ECO:0000259" key="2">
    <source>
        <dbReference type="PROSITE" id="PS50887"/>
    </source>
</evidence>